<feature type="domain" description="Major facilitator superfamily (MFS) profile" evidence="8">
    <location>
        <begin position="5"/>
        <end position="389"/>
    </location>
</feature>
<dbReference type="InterPro" id="IPR051788">
    <property type="entry name" value="MFS_Transporter"/>
</dbReference>
<reference evidence="9 10" key="1">
    <citation type="submission" date="2021-01" db="EMBL/GenBank/DDBJ databases">
        <title>Genomic Encyclopedia of Type Strains, Phase IV (KMG-IV): sequencing the most valuable type-strain genomes for metagenomic binning, comparative biology and taxonomic classification.</title>
        <authorList>
            <person name="Goeker M."/>
        </authorList>
    </citation>
    <scope>NUCLEOTIDE SEQUENCE [LARGE SCALE GENOMIC DNA]</scope>
    <source>
        <strain evidence="9 10">DSM 105482</strain>
    </source>
</reference>
<dbReference type="PROSITE" id="PS50850">
    <property type="entry name" value="MFS"/>
    <property type="match status" value="1"/>
</dbReference>
<evidence type="ECO:0000259" key="8">
    <source>
        <dbReference type="PROSITE" id="PS50850"/>
    </source>
</evidence>
<protein>
    <submittedName>
        <fullName evidence="9">Fucose permease</fullName>
    </submittedName>
</protein>
<dbReference type="RefSeq" id="WP_204540700.1">
    <property type="nucleotide sequence ID" value="NZ_JAFBFI010000005.1"/>
</dbReference>
<dbReference type="EMBL" id="JAFBFI010000005">
    <property type="protein sequence ID" value="MBM7692012.1"/>
    <property type="molecule type" value="Genomic_DNA"/>
</dbReference>
<feature type="transmembrane region" description="Helical" evidence="7">
    <location>
        <begin position="307"/>
        <end position="325"/>
    </location>
</feature>
<feature type="transmembrane region" description="Helical" evidence="7">
    <location>
        <begin position="282"/>
        <end position="301"/>
    </location>
</feature>
<keyword evidence="4 7" id="KW-0812">Transmembrane</keyword>
<feature type="transmembrane region" description="Helical" evidence="7">
    <location>
        <begin position="66"/>
        <end position="86"/>
    </location>
</feature>
<feature type="transmembrane region" description="Helical" evidence="7">
    <location>
        <begin position="125"/>
        <end position="145"/>
    </location>
</feature>
<gene>
    <name evidence="9" type="ORF">JOC77_001439</name>
</gene>
<comment type="caution">
    <text evidence="9">The sequence shown here is derived from an EMBL/GenBank/DDBJ whole genome shotgun (WGS) entry which is preliminary data.</text>
</comment>
<comment type="similarity">
    <text evidence="2">Belongs to the major facilitator superfamily.</text>
</comment>
<feature type="transmembrane region" description="Helical" evidence="7">
    <location>
        <begin position="40"/>
        <end position="59"/>
    </location>
</feature>
<feature type="transmembrane region" description="Helical" evidence="7">
    <location>
        <begin position="157"/>
        <end position="179"/>
    </location>
</feature>
<dbReference type="PANTHER" id="PTHR23514:SF3">
    <property type="entry name" value="BYPASS OF STOP CODON PROTEIN 6"/>
    <property type="match status" value="1"/>
</dbReference>
<feature type="transmembrane region" description="Helical" evidence="7">
    <location>
        <begin position="346"/>
        <end position="363"/>
    </location>
</feature>
<dbReference type="Proteomes" id="UP000823486">
    <property type="component" value="Unassembled WGS sequence"/>
</dbReference>
<keyword evidence="6 7" id="KW-0472">Membrane</keyword>
<keyword evidence="3" id="KW-0813">Transport</keyword>
<comment type="subcellular location">
    <subcellularLocation>
        <location evidence="1">Cell membrane</location>
        <topology evidence="1">Multi-pass membrane protein</topology>
    </subcellularLocation>
</comment>
<keyword evidence="10" id="KW-1185">Reference proteome</keyword>
<evidence type="ECO:0000313" key="9">
    <source>
        <dbReference type="EMBL" id="MBM7692012.1"/>
    </source>
</evidence>
<feature type="transmembrane region" description="Helical" evidence="7">
    <location>
        <begin position="218"/>
        <end position="237"/>
    </location>
</feature>
<dbReference type="InterPro" id="IPR036259">
    <property type="entry name" value="MFS_trans_sf"/>
</dbReference>
<dbReference type="Gene3D" id="1.20.1250.20">
    <property type="entry name" value="MFS general substrate transporter like domains"/>
    <property type="match status" value="2"/>
</dbReference>
<dbReference type="InterPro" id="IPR011701">
    <property type="entry name" value="MFS"/>
</dbReference>
<evidence type="ECO:0000313" key="10">
    <source>
        <dbReference type="Proteomes" id="UP000823486"/>
    </source>
</evidence>
<evidence type="ECO:0000256" key="7">
    <source>
        <dbReference type="SAM" id="Phobius"/>
    </source>
</evidence>
<evidence type="ECO:0000256" key="5">
    <source>
        <dbReference type="ARBA" id="ARBA00022989"/>
    </source>
</evidence>
<proteinExistence type="inferred from homology"/>
<dbReference type="InterPro" id="IPR020846">
    <property type="entry name" value="MFS_dom"/>
</dbReference>
<evidence type="ECO:0000256" key="2">
    <source>
        <dbReference type="ARBA" id="ARBA00008335"/>
    </source>
</evidence>
<evidence type="ECO:0000256" key="4">
    <source>
        <dbReference type="ARBA" id="ARBA00022692"/>
    </source>
</evidence>
<organism evidence="9 10">
    <name type="scientific">Peribacillus deserti</name>
    <dbReference type="NCBI Taxonomy" id="673318"/>
    <lineage>
        <taxon>Bacteria</taxon>
        <taxon>Bacillati</taxon>
        <taxon>Bacillota</taxon>
        <taxon>Bacilli</taxon>
        <taxon>Bacillales</taxon>
        <taxon>Bacillaceae</taxon>
        <taxon>Peribacillus</taxon>
    </lineage>
</organism>
<evidence type="ECO:0000256" key="1">
    <source>
        <dbReference type="ARBA" id="ARBA00004651"/>
    </source>
</evidence>
<feature type="transmembrane region" description="Helical" evidence="7">
    <location>
        <begin position="369"/>
        <end position="386"/>
    </location>
</feature>
<dbReference type="PANTHER" id="PTHR23514">
    <property type="entry name" value="BYPASS OF STOP CODON PROTEIN 6"/>
    <property type="match status" value="1"/>
</dbReference>
<sequence>MTTFLLVIIYLAFISLGLPDSLLGVAWPTMQSDYGAPLETAGLLFMTIAGGTIISSLASGRILKRFGTGNVTFVSCLMTAGALLGFHFAPSVIWLVVCAIPLGLGAGAVDSGLNDYVATHYKAHHMSWLHCFWGVGATFGPIIMAQFISGQNSWRDGYFAISGIQFALVVILFFTLPLWNRVTTSNNTLNEEPEATKGTSFNEDAKDIKPLQIKGVKLALISFLFYCGVESTVGLWGSSYLVNVKDIPVAVAAQWVSFYYAGITVGRFITGFITFKISNSTLIRVGQIIALSGAILLILPFPSSLSLVGFIMIGLGLAPIFPCMLHETPTRFGKKHSQKIMGYQMAIAYTGSTFMPPILGLIASHSTIGIFPFCIVVFVAAMLLSSEKLNNLLKKKGLLNRKDASSTAF</sequence>
<evidence type="ECO:0000256" key="3">
    <source>
        <dbReference type="ARBA" id="ARBA00022448"/>
    </source>
</evidence>
<feature type="transmembrane region" description="Helical" evidence="7">
    <location>
        <begin position="92"/>
        <end position="113"/>
    </location>
</feature>
<evidence type="ECO:0000256" key="6">
    <source>
        <dbReference type="ARBA" id="ARBA00023136"/>
    </source>
</evidence>
<dbReference type="SUPFAM" id="SSF103473">
    <property type="entry name" value="MFS general substrate transporter"/>
    <property type="match status" value="1"/>
</dbReference>
<dbReference type="Pfam" id="PF07690">
    <property type="entry name" value="MFS_1"/>
    <property type="match status" value="1"/>
</dbReference>
<name>A0ABS2QFS4_9BACI</name>
<feature type="transmembrane region" description="Helical" evidence="7">
    <location>
        <begin position="257"/>
        <end position="275"/>
    </location>
</feature>
<keyword evidence="5 7" id="KW-1133">Transmembrane helix</keyword>
<accession>A0ABS2QFS4</accession>